<sequence length="307" mass="35766">MPHINVRGLEILKIQESEIRSNLAEHIAHLDPMLTVIKEEHYIGFDDGRKAFIDILAKDKFGCYTVIELKKSNKSARTTIQQLLKYTSFLKEKYQLENSQIRCIAVSTHWDELRSPFSEFKKFSDYEVKGYSLEYNESKPPILNEVDPDFIVGDNKPLSSFFCFKFETKEIRDRNIEIFESVLRRAKSLNYVTFPLHVFEGMETPAEPYCMDEYPYAFAWVVFHGDIGKLSSEISEFEVDSGELGFLAMWENSYELSKLRTKIVAEYLESSENIGFFKGYACLLYTSEKKKKKISHRHISEPTKTTL</sequence>
<dbReference type="Proteomes" id="UP000778757">
    <property type="component" value="Unassembled WGS sequence"/>
</dbReference>
<dbReference type="EMBL" id="SHOE01000047">
    <property type="protein sequence ID" value="NKJ70641.1"/>
    <property type="molecule type" value="Genomic_DNA"/>
</dbReference>
<feature type="non-terminal residue" evidence="2">
    <location>
        <position position="307"/>
    </location>
</feature>
<reference evidence="2 3" key="1">
    <citation type="journal article" date="2019" name="Curr. Microbiol.">
        <title>Vibrio chemaguriensis sp. nov., from Sundarbans, Bay of Bengal.</title>
        <authorList>
            <person name="Ghosh A."/>
            <person name="Bhadury P."/>
        </authorList>
    </citation>
    <scope>NUCLEOTIDE SEQUENCE [LARGE SCALE GENOMIC DNA]</scope>
    <source>
        <strain evidence="2 3">Iso1</strain>
    </source>
</reference>
<comment type="caution">
    <text evidence="2">The sequence shown here is derived from an EMBL/GenBank/DDBJ whole genome shotgun (WGS) entry which is preliminary data.</text>
</comment>
<proteinExistence type="predicted"/>
<feature type="domain" description="Endonuclease NucS C-terminal" evidence="1">
    <location>
        <begin position="16"/>
        <end position="107"/>
    </location>
</feature>
<dbReference type="Gene3D" id="3.40.1350.10">
    <property type="match status" value="1"/>
</dbReference>
<keyword evidence="3" id="KW-1185">Reference proteome</keyword>
<dbReference type="Pfam" id="PF01939">
    <property type="entry name" value="NucS_C"/>
    <property type="match status" value="1"/>
</dbReference>
<protein>
    <submittedName>
        <fullName evidence="2">DUF91 domain-containing protein</fullName>
    </submittedName>
</protein>
<evidence type="ECO:0000313" key="3">
    <source>
        <dbReference type="Proteomes" id="UP000778757"/>
    </source>
</evidence>
<dbReference type="InterPro" id="IPR048301">
    <property type="entry name" value="NucS_C"/>
</dbReference>
<evidence type="ECO:0000313" key="2">
    <source>
        <dbReference type="EMBL" id="NKJ70641.1"/>
    </source>
</evidence>
<dbReference type="InterPro" id="IPR011856">
    <property type="entry name" value="tRNA_endonuc-like_dom_sf"/>
</dbReference>
<gene>
    <name evidence="2" type="ORF">EX191_23275</name>
</gene>
<evidence type="ECO:0000259" key="1">
    <source>
        <dbReference type="Pfam" id="PF01939"/>
    </source>
</evidence>
<organism evidence="2 3">
    <name type="scientific">Vibrio chemaguriensis</name>
    <dbReference type="NCBI Taxonomy" id="2527672"/>
    <lineage>
        <taxon>Bacteria</taxon>
        <taxon>Pseudomonadati</taxon>
        <taxon>Pseudomonadota</taxon>
        <taxon>Gammaproteobacteria</taxon>
        <taxon>Vibrionales</taxon>
        <taxon>Vibrionaceae</taxon>
        <taxon>Vibrio</taxon>
    </lineage>
</organism>
<name>A0ABX1I586_9VIBR</name>
<accession>A0ABX1I586</accession>